<evidence type="ECO:0000256" key="1">
    <source>
        <dbReference type="SAM" id="Phobius"/>
    </source>
</evidence>
<proteinExistence type="predicted"/>
<keyword evidence="1" id="KW-0812">Transmembrane</keyword>
<feature type="transmembrane region" description="Helical" evidence="1">
    <location>
        <begin position="241"/>
        <end position="260"/>
    </location>
</feature>
<dbReference type="AlphaFoldDB" id="A0A3Q9FVV3"/>
<keyword evidence="1" id="KW-0472">Membrane</keyword>
<dbReference type="EMBL" id="CP034587">
    <property type="protein sequence ID" value="AZQ71340.1"/>
    <property type="molecule type" value="Genomic_DNA"/>
</dbReference>
<dbReference type="OrthoDB" id="3400507at2"/>
<keyword evidence="3" id="KW-1185">Reference proteome</keyword>
<dbReference type="Proteomes" id="UP000267900">
    <property type="component" value="Chromosome"/>
</dbReference>
<reference evidence="2 3" key="1">
    <citation type="submission" date="2018-12" db="EMBL/GenBank/DDBJ databases">
        <title>The whole draft genome of Streptomyce luteoverticillatus CGMCC 15060.</title>
        <authorList>
            <person name="Feng Z."/>
            <person name="Chen G."/>
            <person name="Zhang J."/>
            <person name="Zhu H."/>
            <person name="Yu X."/>
            <person name="Zhang W."/>
            <person name="Zhang X."/>
        </authorList>
    </citation>
    <scope>NUCLEOTIDE SEQUENCE [LARGE SCALE GENOMIC DNA]</scope>
    <source>
        <strain evidence="2 3">CGMCC 15060</strain>
    </source>
</reference>
<dbReference type="RefSeq" id="WP_126913896.1">
    <property type="nucleotide sequence ID" value="NZ_CP034587.1"/>
</dbReference>
<sequence length="360" mass="38404">MAGNRHHQRRFEKGAWELREGARSRIGELRARVRIAKDRALADADTEVRAAAPALADEAFAELQAAEDALNHGAHPGHRPNKHLAVANVHIDAAYGLMLRMAPLTDVQALIPGLVALVREQLPVTDERRKRAEEIAREICETPLTSDRRAALVGAVVTAQQALQREKLRALGFVRIVVIVSLGLAVMALAVALLGVWAPDVVPLCFRPEGIGIVCPTGMEPPSDVKDLDEAFGRAASKWDYPVVEMTGTVAASVAAALSLRHIRGTSAPYNVPVALALLKLPMGALTALLGLLLMRGDFVPGLSALDSSGQIIAWALIFGYAQQVFTKFVDDQGLAVMNASCGPHARPYAGAGCEPQEAA</sequence>
<organism evidence="2 3">
    <name type="scientific">Streptomyces luteoverticillatus</name>
    <name type="common">Streptoverticillium luteoverticillatus</name>
    <dbReference type="NCBI Taxonomy" id="66425"/>
    <lineage>
        <taxon>Bacteria</taxon>
        <taxon>Bacillati</taxon>
        <taxon>Actinomycetota</taxon>
        <taxon>Actinomycetes</taxon>
        <taxon>Kitasatosporales</taxon>
        <taxon>Streptomycetaceae</taxon>
        <taxon>Streptomyces</taxon>
    </lineage>
</organism>
<feature type="transmembrane region" description="Helical" evidence="1">
    <location>
        <begin position="173"/>
        <end position="198"/>
    </location>
</feature>
<feature type="transmembrane region" description="Helical" evidence="1">
    <location>
        <begin position="299"/>
        <end position="322"/>
    </location>
</feature>
<evidence type="ECO:0000313" key="2">
    <source>
        <dbReference type="EMBL" id="AZQ71340.1"/>
    </source>
</evidence>
<evidence type="ECO:0000313" key="3">
    <source>
        <dbReference type="Proteomes" id="UP000267900"/>
    </source>
</evidence>
<keyword evidence="1" id="KW-1133">Transmembrane helix</keyword>
<protein>
    <submittedName>
        <fullName evidence="2">Uncharacterized protein</fullName>
    </submittedName>
</protein>
<feature type="transmembrane region" description="Helical" evidence="1">
    <location>
        <begin position="272"/>
        <end position="293"/>
    </location>
</feature>
<name>A0A3Q9FVV3_STRLT</name>
<accession>A0A3Q9FVV3</accession>
<gene>
    <name evidence="2" type="ORF">EKH77_09040</name>
</gene>